<dbReference type="Pfam" id="PF20220">
    <property type="entry name" value="ABC_toxin_N"/>
    <property type="match status" value="1"/>
</dbReference>
<feature type="region of interest" description="Disordered" evidence="1">
    <location>
        <begin position="1584"/>
        <end position="1608"/>
    </location>
</feature>
<feature type="region of interest" description="Disordered" evidence="1">
    <location>
        <begin position="201"/>
        <end position="223"/>
    </location>
</feature>
<feature type="region of interest" description="Disordered" evidence="1">
    <location>
        <begin position="2828"/>
        <end position="2855"/>
    </location>
</feature>
<proteinExistence type="predicted"/>
<dbReference type="EMBL" id="BJMN01000004">
    <property type="protein sequence ID" value="GEB54842.1"/>
    <property type="molecule type" value="Genomic_DNA"/>
</dbReference>
<feature type="compositionally biased region" description="Basic and acidic residues" evidence="1">
    <location>
        <begin position="938"/>
        <end position="948"/>
    </location>
</feature>
<dbReference type="InterPro" id="IPR041079">
    <property type="entry name" value="Neuraminidase-like"/>
</dbReference>
<evidence type="ECO:0000256" key="1">
    <source>
        <dbReference type="SAM" id="MobiDB-lite"/>
    </source>
</evidence>
<dbReference type="InterPro" id="IPR040840">
    <property type="entry name" value="TcA_TcB_BD"/>
</dbReference>
<feature type="region of interest" description="Disordered" evidence="1">
    <location>
        <begin position="1412"/>
        <end position="1473"/>
    </location>
</feature>
<feature type="domain" description="Neuraminidase-like" evidence="3">
    <location>
        <begin position="1940"/>
        <end position="2073"/>
    </location>
</feature>
<sequence>MQQILPPVTPASTAYAVRNLQDVLLFLLDRGAFEMGPEQQRGVVAGLRAEHAVPEYGVTTLGLVRHFQEKGELQSVTGEVDTVTALAMNQQLIRLGGITPQGVTPRGDTPQGVTPQGDTPQGAPQGVAPQGVTPQAGAPQGVTPQGVAPQAGVPQGVAAPPTVVAAVGEAPWIVRGQVVGPDGPIDQVFVSAFDRDLFFGREGDEDSGQRLGSTFTRPDTETGESGWFEIRYTPAQFGGATAAGQDGEAAPDLVFLVNRDEVDQHVPFRVLRLPDGELFSEEHPVSEDELLLGITARRVETVRLLIDGATPAASGPSEYENAWRALATLMPHRLPADGDDTAREEAVCTAAAGLDQDGHRDVTFAAGETGLDDGLVEQFVVACRLARQLPEQPVPTPVLYALVRAGGFTDMRGLAVAEATSLTAAVDRAIALGWIPRLEPALVTSSVATVQRLAPVQVLEEAPAGRASLREVLSLTVDDEDRRTELMGFAANFTGTHTDFADALRTHEEFGEHHESIAFVTQLASLTGDNMPMIKALSEVPGATSMRSLALGLDSATVRTLAARPEVQVPDDLPAEDEAARRKLYADGVLSLLRNAFPTAAVARRAAELADEGEESVMSPRTAAFLKKAVLTRDDFDLATSPVAEFASLAAGDETERASVLTEAARLQRLFRISTGEAAVTNLLRSDFRSAYDITSKLTLRGFVRAHQEDLGGKSEAALTYRRAEMVTAANMLLALNAHQLGTDATPLAVPAAIKEVPTWAQMFPGSGGCACGHCRSWLSPAAYFVDLLLFLDRRNALDQAKTPLDVLLGRRPDLAHIKLSCENTETTLPYLDLVNEILESATVEDGRPAASAAHDVTDETSEELRATPRHVRKEAYDRLAKAAFPPSLPYDRALDTTRTYLGHLGVHRAELLETFPPDEPDATPGAGDTDATPGADGTRESARRARHREALAERLGISAREHEIITGHDFSGKARFVELTELYGPADGDAAVAMEVPAFLNRTALNFTELIALLGCRFISPAQPLYDRLAALYADFGITSSDLRQFLAADRVAGPELTAKLTAAGDRTAEELAARLDADFPPERIAQLIVVHSDRGQDCDVDSLRLQHLDGTSLTGDELRRIAVFVRLWRKLGWTTAELDTVLLAFGTDRGEVTPEMLAEIGRMLRLRAEHDTDVTALLSLWRPLDTQGPTAPYLRLFQNPAVRNPLDPDFRLRPGGDELAAMDEPEETRLRLQEKVPAILAALRITETELAAVTAEAARQGALDPDPERRWLSLANLSVLHRHVLLARLLDLRVTDLTVLLRLSGADPFAAPQAALDFAVLAENCASSGATIPQLDYLYGEPPPGPDALAPTAAELDALAAALGAAWTEITREHALPAEPTADWLRTKVTLLAGAEAATAALDLVEGRCGRPQTAAPDSGSGPYPTGQYAQGQYSPGQYSPAQEPPTSAAQKPERYPAQGKGQGPDQEQVQQLRDALVAAHPDEPDLARAAAAAVFPDPTPLGDSPWDEEAKAYRRLAAAEALLPLLHRRLARTRVHQTLGQSLGTPADVLRTFLDEPAVLESLDRPGESAIGDFLRRMTPAAAAPDEQPGKLSAAQQSTAQQPVEEPPGLDIVYIRLHRLALVTRTLSLTPDELRRLSAQGDGSAGFDPASLVTAPNPEGLAAHLRLAEYAGLRDRLTPGPVHLADVFAAPPEERVRALVEACAWDEATVTEALTACGRTPADLTTTAPLLDLEKAIGLARRTGVPPTVLKAWVRPDATSGELLPQGAVDAVKAKYDHEAWLEVARTLNNPLRERQRDALVAHVSATLGTRSPGELFEHLLIDVEMSACMLTSRLKQAISSVQLFVQRCLLNLDPDVRPGDIDAQEWEWRRMYRLWEANRRIFLFPENWIEPELRDDKSPFFKDLEAELLQTDVSPDTVRRGLLGYLRKAESVANLEVCGFHSHTQDEKAVLHVFGRTRTGVPRTYYYRRQIDGTEWTPWEPVPVDIEGVEKEDAAGLSGVHLLPVVWRGKLFLFWPQFVKKTRKSKLIGTTVTSDKMELAEPLVYWEVKVAWSCYENGNWSPKQVTTDLIEWPAPPARRVKRIGRIGGRSSGPPRQPTVDDVAGLPMNMRLRSRIDGDVLNVEMVMRGNDTASYPFDAHGFDLVFNDPSAAPLFVFRASTARRPLNVGTGRFQRQHSAGSLNVGSTERKLMPFVRILNQAPWFSVTPAAQHDLPPLDTVLFYQDDRHGYLVHLRERTDSSLLRVPPVRLDPGGGLPLGDLLRRRANRPRPVLPRPPALVIDSSPWRTADRLLLPGTVRRAVSGLEPVESITTVAAVRPLMALTALPVVGEGLLASLADAPPAEETFLSVVATFMESLRPETRGALAAAAIGDLQVPKTVDTRFVTFFHPHLSTFVERLERLGPAGLFTLDTQSLTKPAFAETFLPVAERVLEPHPGHGVDFDPGGAYSGYNWELFLHVPLLLATRLSRHQRFAEAQRWFHYVFDPTDNSPEGGSRRFWRVKPLRETGPESLEDLFSRITPGEQNTPEEQRVVDQLRALAEHPFQPHRVARLRPTAYQKYVVMKYLDNLIAWGDQLFTRDTIESINEATQLYVLAARLLGKRPESVNRTARSAAQSFAELRPHLDEAGNALADLENRLPFASLIPPLPGTASTGVSVLLGMGRALYFCIPQNERVLGYWDVVEDRLFKIRNCMNISGVVRQLPLFEPPIDPALLVRAAAAGVEIADVVADLAAPAPRHRFRVLLRRAIEMCSEVQSFGAAMLAAQEKKDGEALAVVRARHERSVVEAMTLVKDWQVAEADAAVGALRAARDTAIHQLFHYSRLLGEQPPTVAEEPPAPDTPKTRPSVGGTPLYTPTGRFELSDGGKISVAGEAVGAAAGQLVAGPLGAAVGAALGAAAGSIDVVSLQSGAKMLTYEQDELFQAFLATTHAMAGAVAEGIAPLLNLIPQFEIAVKPVGVGGGAVLGGMALAAGATSVAKVLDAVGRWHAFKSSLAQKLAGVVWREQDHAFQRNAAVHQIAQTDREMIAAQIRKALGEADRDVHTKQVEQAAEAERVLKDKYTDEELYGWMERESAALYLRAFQLAQDLAKQAERSYRFELGITDATGPQSPPSPIAEAGSWDSLRKGLLAGERLHLALRRLERAYEEQGTRELELTRHISLLQLDPEALLRLRATGACEFEVPETLFDLDFPGHYFRRIKTVSISVPCVVGPYMGVSGTLTLLGNRVRTTTTGGSAYPERTDENDARFVRDLVPIQSIATSGGQNDSGMFELDFRDDRYLPFEGAGAVSRWRFELPQEFRQFDYESVSDLILHLRYTARDGGAPLRAKAVDSLRATFSGQSAEPGAPAPLTRMISVRHEFPDAWHRFLNTPTGADRVLALPISKRRFPYFASRGEVHVTRLAVFSVGSDTALSELRLSVKDPTADDGPARTTTLTPSGGPTAPGLTVYRHQGDLDEAVTDNEATVWEIAVRAPADPFTPPQDLVLLCDYTFTLAP</sequence>
<dbReference type="Pfam" id="PF18276">
    <property type="entry name" value="TcA_TcB_BD"/>
    <property type="match status" value="1"/>
</dbReference>
<accession>A0A4Y3RAZ3</accession>
<feature type="domain" description="ABC toxin N-terminal" evidence="4">
    <location>
        <begin position="1794"/>
        <end position="1909"/>
    </location>
</feature>
<evidence type="ECO:0000259" key="4">
    <source>
        <dbReference type="Pfam" id="PF20220"/>
    </source>
</evidence>
<name>A0A4Y3RAZ3_9ACTN</name>
<evidence type="ECO:0000259" key="2">
    <source>
        <dbReference type="Pfam" id="PF18276"/>
    </source>
</evidence>
<feature type="domain" description="Tc toxin complex TcA C-terminal TcB-binding" evidence="2">
    <location>
        <begin position="3027"/>
        <end position="3320"/>
    </location>
</feature>
<organism evidence="5 6">
    <name type="scientific">Streptomyces gardneri</name>
    <dbReference type="NCBI Taxonomy" id="66892"/>
    <lineage>
        <taxon>Bacteria</taxon>
        <taxon>Bacillati</taxon>
        <taxon>Actinomycetota</taxon>
        <taxon>Actinomycetes</taxon>
        <taxon>Kitasatosporales</taxon>
        <taxon>Streptomycetaceae</taxon>
        <taxon>Streptomyces</taxon>
    </lineage>
</organism>
<gene>
    <name evidence="5" type="ORF">SGA01_04470</name>
</gene>
<evidence type="ECO:0000313" key="6">
    <source>
        <dbReference type="Proteomes" id="UP000315226"/>
    </source>
</evidence>
<dbReference type="OrthoDB" id="9781691at2"/>
<reference evidence="5 6" key="1">
    <citation type="submission" date="2019-06" db="EMBL/GenBank/DDBJ databases">
        <title>Whole genome shotgun sequence of Streptomyces gardneri NBRC 12865.</title>
        <authorList>
            <person name="Hosoyama A."/>
            <person name="Uohara A."/>
            <person name="Ohji S."/>
            <person name="Ichikawa N."/>
        </authorList>
    </citation>
    <scope>NUCLEOTIDE SEQUENCE [LARGE SCALE GENOMIC DNA]</scope>
    <source>
        <strain evidence="5 6">NBRC 12865</strain>
    </source>
</reference>
<keyword evidence="6" id="KW-1185">Reference proteome</keyword>
<dbReference type="RefSeq" id="WP_141292756.1">
    <property type="nucleotide sequence ID" value="NZ_BJMN01000004.1"/>
</dbReference>
<comment type="caution">
    <text evidence="5">The sequence shown here is derived from an EMBL/GenBank/DDBJ whole genome shotgun (WGS) entry which is preliminary data.</text>
</comment>
<dbReference type="Proteomes" id="UP000315226">
    <property type="component" value="Unassembled WGS sequence"/>
</dbReference>
<feature type="region of interest" description="Disordered" evidence="1">
    <location>
        <begin position="915"/>
        <end position="948"/>
    </location>
</feature>
<evidence type="ECO:0000259" key="3">
    <source>
        <dbReference type="Pfam" id="PF18413"/>
    </source>
</evidence>
<dbReference type="InterPro" id="IPR046839">
    <property type="entry name" value="ABC_toxin_N"/>
</dbReference>
<dbReference type="Pfam" id="PF18413">
    <property type="entry name" value="Neuraminidase"/>
    <property type="match status" value="1"/>
</dbReference>
<evidence type="ECO:0000313" key="5">
    <source>
        <dbReference type="EMBL" id="GEB54842.1"/>
    </source>
</evidence>
<feature type="region of interest" description="Disordered" evidence="1">
    <location>
        <begin position="3423"/>
        <end position="3445"/>
    </location>
</feature>
<feature type="compositionally biased region" description="Polar residues" evidence="1">
    <location>
        <begin position="1430"/>
        <end position="1452"/>
    </location>
</feature>
<feature type="region of interest" description="Disordered" evidence="1">
    <location>
        <begin position="98"/>
        <end position="149"/>
    </location>
</feature>
<protein>
    <submittedName>
        <fullName evidence="5">Uncharacterized protein</fullName>
    </submittedName>
</protein>